<evidence type="ECO:0000313" key="3">
    <source>
        <dbReference type="Proteomes" id="UP001178461"/>
    </source>
</evidence>
<proteinExistence type="predicted"/>
<evidence type="ECO:0000256" key="1">
    <source>
        <dbReference type="SAM" id="MobiDB-lite"/>
    </source>
</evidence>
<feature type="region of interest" description="Disordered" evidence="1">
    <location>
        <begin position="1"/>
        <end position="54"/>
    </location>
</feature>
<evidence type="ECO:0000313" key="2">
    <source>
        <dbReference type="EMBL" id="CAI5792260.1"/>
    </source>
</evidence>
<dbReference type="Proteomes" id="UP001178461">
    <property type="component" value="Chromosome 14"/>
</dbReference>
<sequence length="54" mass="5987">PKRRQPAITTAPPPRSSSQSPEAGPLRRFRSVATHREAKSPPCGNSAESRREYE</sequence>
<gene>
    <name evidence="2" type="ORF">PODLI_1B001711</name>
</gene>
<keyword evidence="3" id="KW-1185">Reference proteome</keyword>
<dbReference type="EMBL" id="OX395139">
    <property type="protein sequence ID" value="CAI5792260.1"/>
    <property type="molecule type" value="Genomic_DNA"/>
</dbReference>
<feature type="non-terminal residue" evidence="2">
    <location>
        <position position="1"/>
    </location>
</feature>
<dbReference type="AlphaFoldDB" id="A0AA35L9I2"/>
<organism evidence="2 3">
    <name type="scientific">Podarcis lilfordi</name>
    <name type="common">Lilford's wall lizard</name>
    <dbReference type="NCBI Taxonomy" id="74358"/>
    <lineage>
        <taxon>Eukaryota</taxon>
        <taxon>Metazoa</taxon>
        <taxon>Chordata</taxon>
        <taxon>Craniata</taxon>
        <taxon>Vertebrata</taxon>
        <taxon>Euteleostomi</taxon>
        <taxon>Lepidosauria</taxon>
        <taxon>Squamata</taxon>
        <taxon>Bifurcata</taxon>
        <taxon>Unidentata</taxon>
        <taxon>Episquamata</taxon>
        <taxon>Laterata</taxon>
        <taxon>Lacertibaenia</taxon>
        <taxon>Lacertidae</taxon>
        <taxon>Podarcis</taxon>
    </lineage>
</organism>
<accession>A0AA35L9I2</accession>
<name>A0AA35L9I2_9SAUR</name>
<protein>
    <submittedName>
        <fullName evidence="2">Uncharacterized protein</fullName>
    </submittedName>
</protein>
<reference evidence="2" key="1">
    <citation type="submission" date="2022-12" db="EMBL/GenBank/DDBJ databases">
        <authorList>
            <person name="Alioto T."/>
            <person name="Alioto T."/>
            <person name="Gomez Garrido J."/>
        </authorList>
    </citation>
    <scope>NUCLEOTIDE SEQUENCE</scope>
</reference>
<feature type="non-terminal residue" evidence="2">
    <location>
        <position position="54"/>
    </location>
</feature>